<keyword evidence="2" id="KW-0732">Signal</keyword>
<keyword evidence="4" id="KW-1185">Reference proteome</keyword>
<evidence type="ECO:0000313" key="3">
    <source>
        <dbReference type="EMBL" id="GMM57029.1"/>
    </source>
</evidence>
<evidence type="ECO:0000256" key="2">
    <source>
        <dbReference type="SAM" id="SignalP"/>
    </source>
</evidence>
<protein>
    <submittedName>
        <fullName evidence="3">Uncharacterized protein</fullName>
    </submittedName>
</protein>
<gene>
    <name evidence="3" type="ORF">DAKH74_036450</name>
</gene>
<sequence length="735" mass="76453">MLPHIAHTILLTVITLCSVRSVSAIGGADSEGYPYVSIDATGAGFNVMGSDKALDVTPELYSNITNLPLSVMFLAEAALSLSTVNTTVPSFSFPINENHTSQKEAVFGFDFDVSHVEVEGGALMTPTETGTYTFQLDYTGLSAAIIILKEAYYCGGVSEDTLPDILDKSIAADVSSGPDYTSHITKTVVMEAGQTYFIGFVYFSVFNETYHNTQQYASMDFSVILPSGETITDFSDYAKNQYDKSASATCLYYDTTSITATGTDTYIVTGIETVTLTPTGTALGTAAVPIVEELHYVILPSGYTMTDSPSSSSYESSSTQVSSSIDSSSTPPSSSSSIELSSSEISSSALPSSTAQPSSSYSSSVDSVLSASSSTSLSEYTSSSTVFSFTSSSETPVPSQSSPASSEVLSFVSSVEPTGISSMSEFSSNASDTIYTSKSSLDTSAQESLTSSRTSISQSFSSVPNRNVVSSNVSESSRVQSSSFTITGSTQSSEIVSRSNGIISSSIGEVSVSLSKSSTGPFDSSPVTSATARYSNPSGVDDEPRSITSSLSIQSIVQPFSNTTSPSNQVAPQSLTTKTITNTQGVVITTVVSCESSSNANLVATTDVIESRKVVPTAISVNEEYSSKLVTTQVFNGAGNNVAGNGPSQVVQSNAASHYAATVVVQHSTVSTNVAHSKEGTSMAQFGAATTVLSVTGKASPTAILYSPESGNAAQHNSVGFVITLLSLLSFSAWF</sequence>
<name>A0AAV5RZG9_MAUHU</name>
<feature type="chain" id="PRO_5043439503" evidence="2">
    <location>
        <begin position="25"/>
        <end position="735"/>
    </location>
</feature>
<evidence type="ECO:0000313" key="4">
    <source>
        <dbReference type="Proteomes" id="UP001377567"/>
    </source>
</evidence>
<dbReference type="EMBL" id="BTGD01000011">
    <property type="protein sequence ID" value="GMM57029.1"/>
    <property type="molecule type" value="Genomic_DNA"/>
</dbReference>
<proteinExistence type="predicted"/>
<reference evidence="3 4" key="1">
    <citation type="journal article" date="2023" name="Elife">
        <title>Identification of key yeast species and microbe-microbe interactions impacting larval growth of Drosophila in the wild.</title>
        <authorList>
            <person name="Mure A."/>
            <person name="Sugiura Y."/>
            <person name="Maeda R."/>
            <person name="Honda K."/>
            <person name="Sakurai N."/>
            <person name="Takahashi Y."/>
            <person name="Watada M."/>
            <person name="Katoh T."/>
            <person name="Gotoh A."/>
            <person name="Gotoh Y."/>
            <person name="Taniguchi I."/>
            <person name="Nakamura K."/>
            <person name="Hayashi T."/>
            <person name="Katayama T."/>
            <person name="Uemura T."/>
            <person name="Hattori Y."/>
        </authorList>
    </citation>
    <scope>NUCLEOTIDE SEQUENCE [LARGE SCALE GENOMIC DNA]</scope>
    <source>
        <strain evidence="3 4">KH-74</strain>
    </source>
</reference>
<evidence type="ECO:0000256" key="1">
    <source>
        <dbReference type="SAM" id="MobiDB-lite"/>
    </source>
</evidence>
<feature type="region of interest" description="Disordered" evidence="1">
    <location>
        <begin position="518"/>
        <end position="547"/>
    </location>
</feature>
<organism evidence="3 4">
    <name type="scientific">Maudiozyma humilis</name>
    <name type="common">Sour dough yeast</name>
    <name type="synonym">Kazachstania humilis</name>
    <dbReference type="NCBI Taxonomy" id="51915"/>
    <lineage>
        <taxon>Eukaryota</taxon>
        <taxon>Fungi</taxon>
        <taxon>Dikarya</taxon>
        <taxon>Ascomycota</taxon>
        <taxon>Saccharomycotina</taxon>
        <taxon>Saccharomycetes</taxon>
        <taxon>Saccharomycetales</taxon>
        <taxon>Saccharomycetaceae</taxon>
        <taxon>Maudiozyma</taxon>
    </lineage>
</organism>
<feature type="signal peptide" evidence="2">
    <location>
        <begin position="1"/>
        <end position="24"/>
    </location>
</feature>
<dbReference type="Proteomes" id="UP001377567">
    <property type="component" value="Unassembled WGS sequence"/>
</dbReference>
<feature type="compositionally biased region" description="Polar residues" evidence="1">
    <location>
        <begin position="521"/>
        <end position="538"/>
    </location>
</feature>
<comment type="caution">
    <text evidence="3">The sequence shown here is derived from an EMBL/GenBank/DDBJ whole genome shotgun (WGS) entry which is preliminary data.</text>
</comment>
<dbReference type="Gene3D" id="2.60.120.1560">
    <property type="match status" value="1"/>
</dbReference>
<dbReference type="AlphaFoldDB" id="A0AAV5RZG9"/>
<accession>A0AAV5RZG9</accession>
<feature type="region of interest" description="Disordered" evidence="1">
    <location>
        <begin position="306"/>
        <end position="340"/>
    </location>
</feature>
<feature type="region of interest" description="Disordered" evidence="1">
    <location>
        <begin position="453"/>
        <end position="474"/>
    </location>
</feature>